<dbReference type="EMBL" id="MKZY01000004">
    <property type="protein sequence ID" value="OOO09594.1"/>
    <property type="molecule type" value="Genomic_DNA"/>
</dbReference>
<dbReference type="Proteomes" id="UP000190312">
    <property type="component" value="Unassembled WGS sequence"/>
</dbReference>
<evidence type="ECO:0000313" key="2">
    <source>
        <dbReference type="Proteomes" id="UP000190312"/>
    </source>
</evidence>
<evidence type="ECO:0000313" key="1">
    <source>
        <dbReference type="EMBL" id="OOO09594.1"/>
    </source>
</evidence>
<proteinExistence type="predicted"/>
<reference evidence="1 2" key="1">
    <citation type="submission" date="2016-10" db="EMBL/GenBank/DDBJ databases">
        <title>Genome sequencing of Aspergillus oryzae BCC7051.</title>
        <authorList>
            <person name="Thammarongtham C."/>
            <person name="Vorapreeda T."/>
            <person name="Nookaew I."/>
            <person name="Srisuk T."/>
            <person name="Land M."/>
            <person name="Jeennor S."/>
            <person name="Laoteng K."/>
        </authorList>
    </citation>
    <scope>NUCLEOTIDE SEQUENCE [LARGE SCALE GENOMIC DNA]</scope>
    <source>
        <strain evidence="1 2">BCC7051</strain>
    </source>
</reference>
<comment type="caution">
    <text evidence="1">The sequence shown here is derived from an EMBL/GenBank/DDBJ whole genome shotgun (WGS) entry which is preliminary data.</text>
</comment>
<organism evidence="1 2">
    <name type="scientific">Aspergillus oryzae</name>
    <name type="common">Yellow koji mold</name>
    <dbReference type="NCBI Taxonomy" id="5062"/>
    <lineage>
        <taxon>Eukaryota</taxon>
        <taxon>Fungi</taxon>
        <taxon>Dikarya</taxon>
        <taxon>Ascomycota</taxon>
        <taxon>Pezizomycotina</taxon>
        <taxon>Eurotiomycetes</taxon>
        <taxon>Eurotiomycetidae</taxon>
        <taxon>Eurotiales</taxon>
        <taxon>Aspergillaceae</taxon>
        <taxon>Aspergillus</taxon>
        <taxon>Aspergillus subgen. Circumdati</taxon>
    </lineage>
</organism>
<name>A0A1S9DKY8_ASPOZ</name>
<gene>
    <name evidence="1" type="ORF">OAory_01054020</name>
</gene>
<protein>
    <recommendedName>
        <fullName evidence="3">Inhibitor I9 domain-containing protein</fullName>
    </recommendedName>
</protein>
<sequence>MPVIVYVADREMFRDDDSIFHEILASHGIQKGDYEVELYATFPMLIFDELSDDVISELETIEVVQIERVD</sequence>
<dbReference type="AlphaFoldDB" id="A0A1S9DKY8"/>
<accession>A0A1S9DKY8</accession>
<evidence type="ECO:0008006" key="3">
    <source>
        <dbReference type="Google" id="ProtNLM"/>
    </source>
</evidence>